<evidence type="ECO:0000256" key="1">
    <source>
        <dbReference type="ARBA" id="ARBA00022630"/>
    </source>
</evidence>
<evidence type="ECO:0000259" key="5">
    <source>
        <dbReference type="PROSITE" id="PS50113"/>
    </source>
</evidence>
<protein>
    <submittedName>
        <fullName evidence="6">PAS domain S-box protein</fullName>
    </submittedName>
</protein>
<dbReference type="InterPro" id="IPR035965">
    <property type="entry name" value="PAS-like_dom_sf"/>
</dbReference>
<dbReference type="PROSITE" id="PS50113">
    <property type="entry name" value="PAC"/>
    <property type="match status" value="1"/>
</dbReference>
<dbReference type="SMART" id="SM00086">
    <property type="entry name" value="PAC"/>
    <property type="match status" value="1"/>
</dbReference>
<evidence type="ECO:0000256" key="3">
    <source>
        <dbReference type="ARBA" id="ARBA00022991"/>
    </source>
</evidence>
<dbReference type="PROSITE" id="PS50112">
    <property type="entry name" value="PAS"/>
    <property type="match status" value="3"/>
</dbReference>
<dbReference type="Pfam" id="PF13426">
    <property type="entry name" value="PAS_9"/>
    <property type="match status" value="2"/>
</dbReference>
<dbReference type="PANTHER" id="PTHR47429:SF2">
    <property type="entry name" value="PROTEIN TWIN LOV 1"/>
    <property type="match status" value="1"/>
</dbReference>
<keyword evidence="7" id="KW-1185">Reference proteome</keyword>
<evidence type="ECO:0000259" key="4">
    <source>
        <dbReference type="PROSITE" id="PS50112"/>
    </source>
</evidence>
<reference evidence="6" key="2">
    <citation type="submission" date="2024-05" db="EMBL/GenBank/DDBJ databases">
        <title>Rhodohalobacter halophilus gen. nov., sp. nov., a moderately halophilic member of the family Balneolaceae.</title>
        <authorList>
            <person name="Xia J."/>
        </authorList>
    </citation>
    <scope>NUCLEOTIDE SEQUENCE</scope>
    <source>
        <strain evidence="6">WB101</strain>
    </source>
</reference>
<evidence type="ECO:0000313" key="7">
    <source>
        <dbReference type="Proteomes" id="UP001165366"/>
    </source>
</evidence>
<dbReference type="NCBIfam" id="TIGR00229">
    <property type="entry name" value="sensory_box"/>
    <property type="match status" value="3"/>
</dbReference>
<dbReference type="Pfam" id="PF08447">
    <property type="entry name" value="PAS_3"/>
    <property type="match status" value="1"/>
</dbReference>
<dbReference type="Proteomes" id="UP001165366">
    <property type="component" value="Unassembled WGS sequence"/>
</dbReference>
<reference evidence="6" key="1">
    <citation type="submission" date="2022-01" db="EMBL/GenBank/DDBJ databases">
        <authorList>
            <person name="Wang Y."/>
        </authorList>
    </citation>
    <scope>NUCLEOTIDE SEQUENCE</scope>
    <source>
        <strain evidence="6">WB101</strain>
    </source>
</reference>
<dbReference type="EMBL" id="JAKLWS010000001">
    <property type="protein sequence ID" value="MCG2586931.1"/>
    <property type="molecule type" value="Genomic_DNA"/>
</dbReference>
<name>A0ABS9K7U5_9BACT</name>
<keyword evidence="1" id="KW-0285">Flavoprotein</keyword>
<dbReference type="RefSeq" id="WP_237851781.1">
    <property type="nucleotide sequence ID" value="NZ_JAKLWS010000001.1"/>
</dbReference>
<feature type="domain" description="PAS" evidence="4">
    <location>
        <begin position="169"/>
        <end position="211"/>
    </location>
</feature>
<feature type="domain" description="PAS" evidence="4">
    <location>
        <begin position="42"/>
        <end position="113"/>
    </location>
</feature>
<dbReference type="InterPro" id="IPR000014">
    <property type="entry name" value="PAS"/>
</dbReference>
<dbReference type="InterPro" id="IPR013655">
    <property type="entry name" value="PAS_fold_3"/>
</dbReference>
<sequence length="421" mass="48970">MANIQEFLKSCSKDEESYRKLIEFVQDIVDEREEAKKQLNLLESAIRSDYDSIVITTLDLEKPGPKIVYVNDGFTRMTGYSKEEAIGNTPRILQGPKTDRKVLDTLKKRLKEGQAFFGHTVNYRKDGSEFINQWDIHPLTNEDGEITHWVSYQHDITERKRSEKKVVDSKIEFDSLAEESKKTLVDIDEQGNIITSNKAFRDLIGFDDEELKKFKIWELLTDEQIENFKHRFDKFKPSDFDGSSYELKIKNSKGNFIEVKMKTRLLEIDDQKVVRASFENKSLQKRIMAMLNKRNESYRNLFDTMREFRYKLVQNDDQNFVFEYVSETFPNITGISTDEAEGMLLKNLVHKDDFQKVENHLRNVQEGKPSTEQFRIVMKDGSYSEVIDYAKPVWDAENASVVGIKGSTSTEISSAKESTKT</sequence>
<dbReference type="SUPFAM" id="SSF55785">
    <property type="entry name" value="PYP-like sensor domain (PAS domain)"/>
    <property type="match status" value="3"/>
</dbReference>
<evidence type="ECO:0000256" key="2">
    <source>
        <dbReference type="ARBA" id="ARBA00022643"/>
    </source>
</evidence>
<evidence type="ECO:0000313" key="6">
    <source>
        <dbReference type="EMBL" id="MCG2586931.1"/>
    </source>
</evidence>
<accession>A0ABS9K7U5</accession>
<feature type="domain" description="PAS" evidence="4">
    <location>
        <begin position="317"/>
        <end position="368"/>
    </location>
</feature>
<gene>
    <name evidence="6" type="ORF">L6773_00035</name>
</gene>
<dbReference type="SMART" id="SM00091">
    <property type="entry name" value="PAS"/>
    <property type="match status" value="3"/>
</dbReference>
<dbReference type="PANTHER" id="PTHR47429">
    <property type="entry name" value="PROTEIN TWIN LOV 1"/>
    <property type="match status" value="1"/>
</dbReference>
<dbReference type="CDD" id="cd00130">
    <property type="entry name" value="PAS"/>
    <property type="match status" value="3"/>
</dbReference>
<keyword evidence="3" id="KW-0157">Chromophore</keyword>
<feature type="domain" description="PAC" evidence="5">
    <location>
        <begin position="114"/>
        <end position="168"/>
    </location>
</feature>
<proteinExistence type="predicted"/>
<dbReference type="InterPro" id="IPR000700">
    <property type="entry name" value="PAS-assoc_C"/>
</dbReference>
<dbReference type="Gene3D" id="3.30.450.20">
    <property type="entry name" value="PAS domain"/>
    <property type="match status" value="3"/>
</dbReference>
<comment type="caution">
    <text evidence="6">The sequence shown here is derived from an EMBL/GenBank/DDBJ whole genome shotgun (WGS) entry which is preliminary data.</text>
</comment>
<organism evidence="6 7">
    <name type="scientific">Rhodohalobacter sulfatireducens</name>
    <dbReference type="NCBI Taxonomy" id="2911366"/>
    <lineage>
        <taxon>Bacteria</taxon>
        <taxon>Pseudomonadati</taxon>
        <taxon>Balneolota</taxon>
        <taxon>Balneolia</taxon>
        <taxon>Balneolales</taxon>
        <taxon>Balneolaceae</taxon>
        <taxon>Rhodohalobacter</taxon>
    </lineage>
</organism>
<keyword evidence="2" id="KW-0288">FMN</keyword>
<dbReference type="InterPro" id="IPR001610">
    <property type="entry name" value="PAC"/>
</dbReference>